<evidence type="ECO:0000259" key="7">
    <source>
        <dbReference type="SMART" id="SM00244"/>
    </source>
</evidence>
<feature type="domain" description="Band 7" evidence="7">
    <location>
        <begin position="37"/>
        <end position="206"/>
    </location>
</feature>
<dbReference type="InterPro" id="IPR001107">
    <property type="entry name" value="Band_7"/>
</dbReference>
<evidence type="ECO:0000256" key="6">
    <source>
        <dbReference type="SAM" id="Phobius"/>
    </source>
</evidence>
<dbReference type="CDD" id="cd03399">
    <property type="entry name" value="SPFH_flotillin"/>
    <property type="match status" value="1"/>
</dbReference>
<keyword evidence="6" id="KW-1133">Transmembrane helix</keyword>
<comment type="similarity">
    <text evidence="3">Belongs to the band 7/mec-2 family. Flotillin subfamily.</text>
</comment>
<evidence type="ECO:0000256" key="2">
    <source>
        <dbReference type="ARBA" id="ARBA00004236"/>
    </source>
</evidence>
<evidence type="ECO:0000313" key="8">
    <source>
        <dbReference type="EMBL" id="MDN3491772.1"/>
    </source>
</evidence>
<sequence>MKLLTIQENFNVDSLGGPMLLIFITLFIVLTLIILIKRYKRCPSDRILVVYGKVGGGQSAKCIHGGAAFIVPVIQDYEFLDLTPISIEVNLVNALSKQNIRVNVPSRFTIGVSTEPGVMQNAAERLLGLGAQDVQELAKEIIFGQLRLVVASMDIEEINNDRDKFLTNISQSVETELKKVGLKLINVNITDIVDESGYIEALGKEAAAHAINAARKSVAEKTRDGSIGEANAVQDERTQVAAANAQAVEGENTAKIAVANSDSTRRQREAEAERVAIASEKVQSAKALQESYAAEQEAETARAERERSSQMADIIVPAEIDKRKVEIDAEAEAERIRRKAKGEADAILFKAQAEAQGQFEVLTKQAAGLQEIVRAAGNNSRDAVLLLIADKLPELVKTQAEAIKNIKIDKVTVWDNGSGGEDGKSSTANFLSGMYKSVPPLQEMFNMAGMDLPEYLKGKDKKEIEAEDATIDKS</sequence>
<comment type="caution">
    <text evidence="8">The sequence shown here is derived from an EMBL/GenBank/DDBJ whole genome shotgun (WGS) entry which is preliminary data.</text>
</comment>
<reference evidence="8 9" key="1">
    <citation type="journal article" date="2023" name="Int. J. Syst. Evol. Microbiol.">
        <title>Winogradskyella bathintestinalis sp. nov., isolated from the intestine of the deep-sea loosejaw dragonfish, Malacosteus niger.</title>
        <authorList>
            <person name="Uniacke-Lowe S."/>
            <person name="Johnson C.N."/>
            <person name="Stanton C."/>
            <person name="Hill C."/>
            <person name="Ross P."/>
        </authorList>
    </citation>
    <scope>NUCLEOTIDE SEQUENCE [LARGE SCALE GENOMIC DNA]</scope>
    <source>
        <strain evidence="8 9">APC 3343</strain>
    </source>
</reference>
<dbReference type="PANTHER" id="PTHR13806">
    <property type="entry name" value="FLOTILLIN-RELATED"/>
    <property type="match status" value="1"/>
</dbReference>
<evidence type="ECO:0000256" key="3">
    <source>
        <dbReference type="ARBA" id="ARBA00007161"/>
    </source>
</evidence>
<evidence type="ECO:0000256" key="5">
    <source>
        <dbReference type="ARBA" id="ARBA00023136"/>
    </source>
</evidence>
<dbReference type="RefSeq" id="WP_290205465.1">
    <property type="nucleotide sequence ID" value="NZ_JASDDK010000001.1"/>
</dbReference>
<evidence type="ECO:0000256" key="4">
    <source>
        <dbReference type="ARBA" id="ARBA00022475"/>
    </source>
</evidence>
<dbReference type="Pfam" id="PF01145">
    <property type="entry name" value="Band_7"/>
    <property type="match status" value="1"/>
</dbReference>
<proteinExistence type="inferred from homology"/>
<keyword evidence="6" id="KW-0812">Transmembrane</keyword>
<protein>
    <submittedName>
        <fullName evidence="8">SPFH domain-containing protein</fullName>
    </submittedName>
</protein>
<keyword evidence="9" id="KW-1185">Reference proteome</keyword>
<dbReference type="InterPro" id="IPR027705">
    <property type="entry name" value="Flotillin_fam"/>
</dbReference>
<keyword evidence="4" id="KW-1003">Cell membrane</keyword>
<dbReference type="SUPFAM" id="SSF117892">
    <property type="entry name" value="Band 7/SPFH domain"/>
    <property type="match status" value="1"/>
</dbReference>
<dbReference type="Proteomes" id="UP001231197">
    <property type="component" value="Unassembled WGS sequence"/>
</dbReference>
<dbReference type="Gene3D" id="3.30.479.30">
    <property type="entry name" value="Band 7 domain"/>
    <property type="match status" value="1"/>
</dbReference>
<dbReference type="SMART" id="SM00244">
    <property type="entry name" value="PHB"/>
    <property type="match status" value="1"/>
</dbReference>
<accession>A0ABT7ZRY0</accession>
<dbReference type="EMBL" id="JASDDK010000001">
    <property type="protein sequence ID" value="MDN3491772.1"/>
    <property type="molecule type" value="Genomic_DNA"/>
</dbReference>
<evidence type="ECO:0000313" key="9">
    <source>
        <dbReference type="Proteomes" id="UP001231197"/>
    </source>
</evidence>
<dbReference type="PANTHER" id="PTHR13806:SF31">
    <property type="entry name" value="FLOTILLIN-LIKE PROTEIN 1-RELATED"/>
    <property type="match status" value="1"/>
</dbReference>
<organism evidence="8 9">
    <name type="scientific">Winogradskyella bathintestinalis</name>
    <dbReference type="NCBI Taxonomy" id="3035208"/>
    <lineage>
        <taxon>Bacteria</taxon>
        <taxon>Pseudomonadati</taxon>
        <taxon>Bacteroidota</taxon>
        <taxon>Flavobacteriia</taxon>
        <taxon>Flavobacteriales</taxon>
        <taxon>Flavobacteriaceae</taxon>
        <taxon>Winogradskyella</taxon>
    </lineage>
</organism>
<keyword evidence="5 6" id="KW-0472">Membrane</keyword>
<gene>
    <name evidence="8" type="ORF">QMA06_03495</name>
</gene>
<evidence type="ECO:0000256" key="1">
    <source>
        <dbReference type="ARBA" id="ARBA00004167"/>
    </source>
</evidence>
<dbReference type="InterPro" id="IPR036013">
    <property type="entry name" value="Band_7/SPFH_dom_sf"/>
</dbReference>
<name>A0ABT7ZRY0_9FLAO</name>
<feature type="transmembrane region" description="Helical" evidence="6">
    <location>
        <begin position="15"/>
        <end position="36"/>
    </location>
</feature>
<comment type="subcellular location">
    <subcellularLocation>
        <location evidence="2">Cell membrane</location>
    </subcellularLocation>
    <subcellularLocation>
        <location evidence="1">Membrane</location>
        <topology evidence="1">Single-pass membrane protein</topology>
    </subcellularLocation>
</comment>